<feature type="region of interest" description="Disordered" evidence="2">
    <location>
        <begin position="1"/>
        <end position="56"/>
    </location>
</feature>
<dbReference type="SMART" id="SM00028">
    <property type="entry name" value="TPR"/>
    <property type="match status" value="3"/>
</dbReference>
<evidence type="ECO:0008006" key="5">
    <source>
        <dbReference type="Google" id="ProtNLM"/>
    </source>
</evidence>
<dbReference type="SUPFAM" id="SSF48452">
    <property type="entry name" value="TPR-like"/>
    <property type="match status" value="1"/>
</dbReference>
<keyword evidence="1" id="KW-0802">TPR repeat</keyword>
<dbReference type="Gene3D" id="1.25.40.10">
    <property type="entry name" value="Tetratricopeptide repeat domain"/>
    <property type="match status" value="1"/>
</dbReference>
<evidence type="ECO:0000256" key="1">
    <source>
        <dbReference type="PROSITE-ProRule" id="PRU00339"/>
    </source>
</evidence>
<feature type="repeat" description="TPR" evidence="1">
    <location>
        <begin position="134"/>
        <end position="167"/>
    </location>
</feature>
<dbReference type="InterPro" id="IPR019734">
    <property type="entry name" value="TPR_rpt"/>
</dbReference>
<accession>A0ABR2YYY7</accession>
<name>A0ABR2YYY7_9CHLO</name>
<proteinExistence type="predicted"/>
<dbReference type="PROSITE" id="PS50005">
    <property type="entry name" value="TPR"/>
    <property type="match status" value="3"/>
</dbReference>
<sequence length="231" mass="25277">MASTSTSSSGDGTHGIAPQDVTLAKPPVTEVTGPSSKEEEPAKTPTATALSEDNLKNLEEAERLKKEGNEHYAKDDIDGAVAKYEEALQKAPEASTKQRAVYYANLAACHLKCKQFEDAVQDSTAALELDPTYVKALMRRSAAYEELDDLEHSLADSQKVKELDPDNALANKTVQRLTPIVNERREKMKDEMLGKLKDLGNTVLGKFGLSLDNFKAEKDPNSGSYSINFKQ</sequence>
<evidence type="ECO:0000313" key="4">
    <source>
        <dbReference type="Proteomes" id="UP001491310"/>
    </source>
</evidence>
<feature type="repeat" description="TPR" evidence="1">
    <location>
        <begin position="61"/>
        <end position="94"/>
    </location>
</feature>
<reference evidence="3 4" key="1">
    <citation type="journal article" date="2024" name="Nat. Commun.">
        <title>Phylogenomics reveals the evolutionary origins of lichenization in chlorophyte algae.</title>
        <authorList>
            <person name="Puginier C."/>
            <person name="Libourel C."/>
            <person name="Otte J."/>
            <person name="Skaloud P."/>
            <person name="Haon M."/>
            <person name="Grisel S."/>
            <person name="Petersen M."/>
            <person name="Berrin J.G."/>
            <person name="Delaux P.M."/>
            <person name="Dal Grande F."/>
            <person name="Keller J."/>
        </authorList>
    </citation>
    <scope>NUCLEOTIDE SEQUENCE [LARGE SCALE GENOMIC DNA]</scope>
    <source>
        <strain evidence="3 4">SAG 216-7</strain>
    </source>
</reference>
<dbReference type="InterPro" id="IPR052769">
    <property type="entry name" value="TPR_domain_protein"/>
</dbReference>
<dbReference type="Pfam" id="PF13181">
    <property type="entry name" value="TPR_8"/>
    <property type="match status" value="2"/>
</dbReference>
<dbReference type="Proteomes" id="UP001491310">
    <property type="component" value="Unassembled WGS sequence"/>
</dbReference>
<keyword evidence="4" id="KW-1185">Reference proteome</keyword>
<organism evidence="3 4">
    <name type="scientific">Coccomyxa subellipsoidea</name>
    <dbReference type="NCBI Taxonomy" id="248742"/>
    <lineage>
        <taxon>Eukaryota</taxon>
        <taxon>Viridiplantae</taxon>
        <taxon>Chlorophyta</taxon>
        <taxon>core chlorophytes</taxon>
        <taxon>Trebouxiophyceae</taxon>
        <taxon>Trebouxiophyceae incertae sedis</taxon>
        <taxon>Coccomyxaceae</taxon>
        <taxon>Coccomyxa</taxon>
    </lineage>
</organism>
<dbReference type="InterPro" id="IPR011990">
    <property type="entry name" value="TPR-like_helical_dom_sf"/>
</dbReference>
<gene>
    <name evidence="3" type="ORF">WJX75_001241</name>
</gene>
<dbReference type="PANTHER" id="PTHR46014">
    <property type="entry name" value="TETRATRICOPEPTIDE REPEAT PROTEIN 1"/>
    <property type="match status" value="1"/>
</dbReference>
<comment type="caution">
    <text evidence="3">The sequence shown here is derived from an EMBL/GenBank/DDBJ whole genome shotgun (WGS) entry which is preliminary data.</text>
</comment>
<evidence type="ECO:0000256" key="2">
    <source>
        <dbReference type="SAM" id="MobiDB-lite"/>
    </source>
</evidence>
<feature type="repeat" description="TPR" evidence="1">
    <location>
        <begin position="100"/>
        <end position="133"/>
    </location>
</feature>
<evidence type="ECO:0000313" key="3">
    <source>
        <dbReference type="EMBL" id="KAK9917139.1"/>
    </source>
</evidence>
<dbReference type="EMBL" id="JALJOT010000002">
    <property type="protein sequence ID" value="KAK9917139.1"/>
    <property type="molecule type" value="Genomic_DNA"/>
</dbReference>
<protein>
    <recommendedName>
        <fullName evidence="5">TPR-like protein</fullName>
    </recommendedName>
</protein>
<dbReference type="PANTHER" id="PTHR46014:SF1">
    <property type="entry name" value="TETRATRICOPEPTIDE REPEAT PROTEIN 1"/>
    <property type="match status" value="1"/>
</dbReference>